<protein>
    <submittedName>
        <fullName evidence="2">Uncharacterized protein</fullName>
    </submittedName>
</protein>
<dbReference type="Proteomes" id="UP000296049">
    <property type="component" value="Unassembled WGS sequence"/>
</dbReference>
<feature type="region of interest" description="Disordered" evidence="1">
    <location>
        <begin position="208"/>
        <end position="232"/>
    </location>
</feature>
<accession>R0K6E3</accession>
<gene>
    <name evidence="2" type="ORF">Anapl_13169</name>
</gene>
<sequence>MAAPEPWPGGPWLRNPAMPSPLLGGSAFPEGPLGLQPLPQCLLRLPAVREGAGEAARGLLGEPLQGAAAPPGTAGSLGFGRVRQLLKHAAEKLSSPSRPLSSLQQGRGQFVLQAQGVLLSPWGCSFAQGSAGGFGSCGQLLPACGPGAQGRAASSTACPASHQGFVALCFPSVGLRPMPQWYQPQPRLSSHLLPAGTVGIRDLSSRHLSLQGSPEPCPTTPRHPTRAAPRHR</sequence>
<reference evidence="3" key="1">
    <citation type="journal article" date="2013" name="Nat. Genet.">
        <title>The duck genome and transcriptome provide insight into an avian influenza virus reservoir species.</title>
        <authorList>
            <person name="Huang Y."/>
            <person name="Li Y."/>
            <person name="Burt D.W."/>
            <person name="Chen H."/>
            <person name="Zhang Y."/>
            <person name="Qian W."/>
            <person name="Kim H."/>
            <person name="Gan S."/>
            <person name="Zhao Y."/>
            <person name="Li J."/>
            <person name="Yi K."/>
            <person name="Feng H."/>
            <person name="Zhu P."/>
            <person name="Li B."/>
            <person name="Liu Q."/>
            <person name="Fairley S."/>
            <person name="Magor K.E."/>
            <person name="Du Z."/>
            <person name="Hu X."/>
            <person name="Goodman L."/>
            <person name="Tafer H."/>
            <person name="Vignal A."/>
            <person name="Lee T."/>
            <person name="Kim K.W."/>
            <person name="Sheng Z."/>
            <person name="An Y."/>
            <person name="Searle S."/>
            <person name="Herrero J."/>
            <person name="Groenen M.A."/>
            <person name="Crooijmans R.P."/>
            <person name="Faraut T."/>
            <person name="Cai Q."/>
            <person name="Webster R.G."/>
            <person name="Aldridge J.R."/>
            <person name="Warren W.C."/>
            <person name="Bartschat S."/>
            <person name="Kehr S."/>
            <person name="Marz M."/>
            <person name="Stadler P.F."/>
            <person name="Smith J."/>
            <person name="Kraus R.H."/>
            <person name="Zhao Y."/>
            <person name="Ren L."/>
            <person name="Fei J."/>
            <person name="Morisson M."/>
            <person name="Kaiser P."/>
            <person name="Griffin D.K."/>
            <person name="Rao M."/>
            <person name="Pitel F."/>
            <person name="Wang J."/>
            <person name="Li N."/>
        </authorList>
    </citation>
    <scope>NUCLEOTIDE SEQUENCE [LARGE SCALE GENOMIC DNA]</scope>
</reference>
<evidence type="ECO:0000313" key="3">
    <source>
        <dbReference type="Proteomes" id="UP000296049"/>
    </source>
</evidence>
<keyword evidence="3" id="KW-1185">Reference proteome</keyword>
<organism evidence="2 3">
    <name type="scientific">Anas platyrhynchos</name>
    <name type="common">Mallard</name>
    <name type="synonym">Anas boschas</name>
    <dbReference type="NCBI Taxonomy" id="8839"/>
    <lineage>
        <taxon>Eukaryota</taxon>
        <taxon>Metazoa</taxon>
        <taxon>Chordata</taxon>
        <taxon>Craniata</taxon>
        <taxon>Vertebrata</taxon>
        <taxon>Euteleostomi</taxon>
        <taxon>Archelosauria</taxon>
        <taxon>Archosauria</taxon>
        <taxon>Dinosauria</taxon>
        <taxon>Saurischia</taxon>
        <taxon>Theropoda</taxon>
        <taxon>Coelurosauria</taxon>
        <taxon>Aves</taxon>
        <taxon>Neognathae</taxon>
        <taxon>Galloanserae</taxon>
        <taxon>Anseriformes</taxon>
        <taxon>Anatidae</taxon>
        <taxon>Anatinae</taxon>
        <taxon>Anas</taxon>
    </lineage>
</organism>
<dbReference type="AlphaFoldDB" id="R0K6E3"/>
<evidence type="ECO:0000313" key="2">
    <source>
        <dbReference type="EMBL" id="EOB05322.1"/>
    </source>
</evidence>
<dbReference type="EMBL" id="KB742700">
    <property type="protein sequence ID" value="EOB05322.1"/>
    <property type="molecule type" value="Genomic_DNA"/>
</dbReference>
<name>R0K6E3_ANAPL</name>
<proteinExistence type="predicted"/>
<feature type="compositionally biased region" description="Basic residues" evidence="1">
    <location>
        <begin position="223"/>
        <end position="232"/>
    </location>
</feature>
<evidence type="ECO:0000256" key="1">
    <source>
        <dbReference type="SAM" id="MobiDB-lite"/>
    </source>
</evidence>